<gene>
    <name evidence="1" type="ORF">LARSCL_LOCUS15168</name>
</gene>
<organism evidence="1 2">
    <name type="scientific">Larinioides sclopetarius</name>
    <dbReference type="NCBI Taxonomy" id="280406"/>
    <lineage>
        <taxon>Eukaryota</taxon>
        <taxon>Metazoa</taxon>
        <taxon>Ecdysozoa</taxon>
        <taxon>Arthropoda</taxon>
        <taxon>Chelicerata</taxon>
        <taxon>Arachnida</taxon>
        <taxon>Araneae</taxon>
        <taxon>Araneomorphae</taxon>
        <taxon>Entelegynae</taxon>
        <taxon>Araneoidea</taxon>
        <taxon>Araneidae</taxon>
        <taxon>Larinioides</taxon>
    </lineage>
</organism>
<proteinExistence type="predicted"/>
<evidence type="ECO:0000313" key="1">
    <source>
        <dbReference type="EMBL" id="CAL1288118.1"/>
    </source>
</evidence>
<sequence length="99" mass="11611">MESRFCLPIKLLFIIPKPFALGKDAKTRRNVDYIENRDIYRPVRHIKANRRLVCTLFNLAPCPVIINLPTRYFKGFVLTSYHLTNLRPLIPKLWTAADL</sequence>
<comment type="caution">
    <text evidence="1">The sequence shown here is derived from an EMBL/GenBank/DDBJ whole genome shotgun (WGS) entry which is preliminary data.</text>
</comment>
<accession>A0AAV2AVM4</accession>
<name>A0AAV2AVM4_9ARAC</name>
<dbReference type="EMBL" id="CAXIEN010000226">
    <property type="protein sequence ID" value="CAL1288118.1"/>
    <property type="molecule type" value="Genomic_DNA"/>
</dbReference>
<protein>
    <submittedName>
        <fullName evidence="1">Uncharacterized protein</fullName>
    </submittedName>
</protein>
<evidence type="ECO:0000313" key="2">
    <source>
        <dbReference type="Proteomes" id="UP001497382"/>
    </source>
</evidence>
<dbReference type="AlphaFoldDB" id="A0AAV2AVM4"/>
<reference evidence="1 2" key="1">
    <citation type="submission" date="2024-04" db="EMBL/GenBank/DDBJ databases">
        <authorList>
            <person name="Rising A."/>
            <person name="Reimegard J."/>
            <person name="Sonavane S."/>
            <person name="Akerstrom W."/>
            <person name="Nylinder S."/>
            <person name="Hedman E."/>
            <person name="Kallberg Y."/>
        </authorList>
    </citation>
    <scope>NUCLEOTIDE SEQUENCE [LARGE SCALE GENOMIC DNA]</scope>
</reference>
<keyword evidence="2" id="KW-1185">Reference proteome</keyword>
<dbReference type="Proteomes" id="UP001497382">
    <property type="component" value="Unassembled WGS sequence"/>
</dbReference>